<proteinExistence type="predicted"/>
<dbReference type="Pfam" id="PF00646">
    <property type="entry name" value="F-box"/>
    <property type="match status" value="2"/>
</dbReference>
<dbReference type="PROSITE" id="PS50181">
    <property type="entry name" value="FBOX"/>
    <property type="match status" value="2"/>
</dbReference>
<dbReference type="Proteomes" id="UP000008068">
    <property type="component" value="Unassembled WGS sequence"/>
</dbReference>
<reference evidence="3" key="1">
    <citation type="submission" date="2011-07" db="EMBL/GenBank/DDBJ databases">
        <authorList>
            <consortium name="Caenorhabditis brenneri Sequencing and Analysis Consortium"/>
            <person name="Wilson R.K."/>
        </authorList>
    </citation>
    <scope>NUCLEOTIDE SEQUENCE [LARGE SCALE GENOMIC DNA]</scope>
    <source>
        <strain evidence="3">PB2801</strain>
    </source>
</reference>
<gene>
    <name evidence="2" type="ORF">CAEBREN_25426</name>
</gene>
<feature type="domain" description="F-box" evidence="1">
    <location>
        <begin position="34"/>
        <end position="82"/>
    </location>
</feature>
<dbReference type="PANTHER" id="PTHR21503">
    <property type="entry name" value="F-BOX-CONTAINING HYPOTHETICAL PROTEIN C.ELEGANS"/>
    <property type="match status" value="1"/>
</dbReference>
<dbReference type="InterPro" id="IPR012885">
    <property type="entry name" value="F-box_Sdz-33"/>
</dbReference>
<dbReference type="InterPro" id="IPR001810">
    <property type="entry name" value="F-box_dom"/>
</dbReference>
<dbReference type="InParanoid" id="G0N2C6"/>
<dbReference type="PANTHER" id="PTHR21503:SF8">
    <property type="entry name" value="F-BOX ASSOCIATED DOMAIN-CONTAINING PROTEIN-RELATED"/>
    <property type="match status" value="1"/>
</dbReference>
<keyword evidence="3" id="KW-1185">Reference proteome</keyword>
<feature type="domain" description="F-box" evidence="1">
    <location>
        <begin position="367"/>
        <end position="415"/>
    </location>
</feature>
<accession>G0N2C6</accession>
<organism evidence="3">
    <name type="scientific">Caenorhabditis brenneri</name>
    <name type="common">Nematode worm</name>
    <dbReference type="NCBI Taxonomy" id="135651"/>
    <lineage>
        <taxon>Eukaryota</taxon>
        <taxon>Metazoa</taxon>
        <taxon>Ecdysozoa</taxon>
        <taxon>Nematoda</taxon>
        <taxon>Chromadorea</taxon>
        <taxon>Rhabditida</taxon>
        <taxon>Rhabditina</taxon>
        <taxon>Rhabditomorpha</taxon>
        <taxon>Rhabditoidea</taxon>
        <taxon>Rhabditidae</taxon>
        <taxon>Peloderinae</taxon>
        <taxon>Caenorhabditis</taxon>
    </lineage>
</organism>
<dbReference type="AlphaFoldDB" id="G0N2C6"/>
<evidence type="ECO:0000259" key="1">
    <source>
        <dbReference type="PROSITE" id="PS50181"/>
    </source>
</evidence>
<protein>
    <recommendedName>
        <fullName evidence="1">F-box domain-containing protein</fullName>
    </recommendedName>
</protein>
<evidence type="ECO:0000313" key="2">
    <source>
        <dbReference type="EMBL" id="EGT50829.1"/>
    </source>
</evidence>
<dbReference type="Pfam" id="PF07735">
    <property type="entry name" value="FBA_2"/>
    <property type="match status" value="2"/>
</dbReference>
<dbReference type="HOGENOM" id="CLU_468718_0_0_1"/>
<evidence type="ECO:0000313" key="3">
    <source>
        <dbReference type="Proteomes" id="UP000008068"/>
    </source>
</evidence>
<dbReference type="EMBL" id="GL379830">
    <property type="protein sequence ID" value="EGT50829.1"/>
    <property type="molecule type" value="Genomic_DNA"/>
</dbReference>
<name>G0N2C6_CAEBE</name>
<sequence length="684" mass="79666">MGLLYSKPLETAFNSFNFFYNLKCLSKWSPTAKTFPLFRLPFVACLEVFKTLDPIELFIFSQCSKRVANCVHCSGTKKWKLFVDTRRKLIEINNNYKLFITESPTKPEWEYDRRGKTFFLDYQKSENSKQELRKVLSQLQAAFRCPVTSFTYTDWSDNGQCWVSVLKHIVQHQIQPLESIDIAGTFNHEDFDWALQNVKVTGKIGIRIYTARFFRPDLMMFKSCKCIELYYSWLKINDLDVFMKGWKAGSLPNLQYMAIGSDLFHSDDHILGFKRDEMKQLGVRRRLKIDENLSTECTGGVDIQSDDGTEATMQLGSRSSDCKLLNTTFDSFNPFYYLYSPTKYRNCSTGWSPTAKNPSNKYSSAKNFPLCRLPLLALLEVFKSLDPIELFILSQSSKKVASCVHIVGSEKWKLSVEVGNKRININDSYRLIIIETPENPSWKYDRNLKTFFLEYQNSGESELELRKVLSQLQTAFRCPVTSFEYAGWSDTDQCWLSVFDYIIHNQTQRLDSFRLSGRFNKDDLERALQNARNIRKINIHLLGTLHFTTNFQPTCEQLTFRSECFLTISLDLMRLNSCKYIELALSSFTCHALDVFMKEWKTGSFPNLQYLLIKRCKLNWADTILGFRRFEMRQLGVRRRLVIDENLSVDCTGGVDIQANNGTKATMQMGRRSPDWFELFVWNN</sequence>